<dbReference type="HOGENOM" id="CLU_3149989_0_0_11"/>
<proteinExistence type="predicted"/>
<dbReference type="Proteomes" id="UP000003323">
    <property type="component" value="Unassembled WGS sequence"/>
</dbReference>
<name>E0Q7N5_9BIFI</name>
<evidence type="ECO:0000313" key="2">
    <source>
        <dbReference type="Proteomes" id="UP000003323"/>
    </source>
</evidence>
<sequence length="48" mass="5507">MPLPIIQIESTFKHKGFQHVRGKHVRSHSQFGGIAIQYLSLLARFAFI</sequence>
<accession>E0Q7N5</accession>
<reference evidence="1 2" key="1">
    <citation type="submission" date="2010-08" db="EMBL/GenBank/DDBJ databases">
        <authorList>
            <person name="Muzny D."/>
            <person name="Qin X."/>
            <person name="Deng J."/>
            <person name="Jiang H."/>
            <person name="Liu Y."/>
            <person name="Qu J."/>
            <person name="Song X.-Z."/>
            <person name="Zhang L."/>
            <person name="Thornton R."/>
            <person name="Coyle M."/>
            <person name="Francisco L."/>
            <person name="Jackson L."/>
            <person name="Javaid M."/>
            <person name="Korchina V."/>
            <person name="Kovar C."/>
            <person name="Mata R."/>
            <person name="Mathew T."/>
            <person name="Ngo R."/>
            <person name="Nguyen L."/>
            <person name="Nguyen N."/>
            <person name="Okwuonu G."/>
            <person name="Ongeri F."/>
            <person name="Pham C."/>
            <person name="Simmons D."/>
            <person name="Wilczek-Boney K."/>
            <person name="Hale W."/>
            <person name="Jakkamsetti A."/>
            <person name="Pham P."/>
            <person name="Ruth R."/>
            <person name="San Lucas F."/>
            <person name="Warren J."/>
            <person name="Zhang J."/>
            <person name="Zhao Z."/>
            <person name="Zhou C."/>
            <person name="Zhu D."/>
            <person name="Lee S."/>
            <person name="Bess C."/>
            <person name="Blankenburg K."/>
            <person name="Forbes L."/>
            <person name="Fu Q."/>
            <person name="Gubbala S."/>
            <person name="Hirani K."/>
            <person name="Jayaseelan J.C."/>
            <person name="Lara F."/>
            <person name="Munidasa M."/>
            <person name="Palculict T."/>
            <person name="Patil S."/>
            <person name="Pu L.-L."/>
            <person name="Saada N."/>
            <person name="Tang L."/>
            <person name="Weissenberger G."/>
            <person name="Zhu Y."/>
            <person name="Hemphill L."/>
            <person name="Shang Y."/>
            <person name="Youmans B."/>
            <person name="Ayvaz T."/>
            <person name="Ross M."/>
            <person name="Santibanez J."/>
            <person name="Aqrawi P."/>
            <person name="Gross S."/>
            <person name="Joshi V."/>
            <person name="Fowler G."/>
            <person name="Nazareth L."/>
            <person name="Reid J."/>
            <person name="Worley K."/>
            <person name="Petrosino J."/>
            <person name="Highlander S."/>
            <person name="Gibbs R."/>
        </authorList>
    </citation>
    <scope>NUCLEOTIDE SEQUENCE [LARGE SCALE GENOMIC DNA]</scope>
    <source>
        <strain evidence="1 2">ATCC 27679</strain>
    </source>
</reference>
<organism evidence="1 2">
    <name type="scientific">Bifidobacterium dentium ATCC 27679</name>
    <dbReference type="NCBI Taxonomy" id="871562"/>
    <lineage>
        <taxon>Bacteria</taxon>
        <taxon>Bacillati</taxon>
        <taxon>Actinomycetota</taxon>
        <taxon>Actinomycetes</taxon>
        <taxon>Bifidobacteriales</taxon>
        <taxon>Bifidobacteriaceae</taxon>
        <taxon>Bifidobacterium</taxon>
    </lineage>
</organism>
<gene>
    <name evidence="1" type="ORF">HMPREF0168_1143</name>
</gene>
<comment type="caution">
    <text evidence="1">The sequence shown here is derived from an EMBL/GenBank/DDBJ whole genome shotgun (WGS) entry which is preliminary data.</text>
</comment>
<evidence type="ECO:0000313" key="1">
    <source>
        <dbReference type="EMBL" id="EFM41750.1"/>
    </source>
</evidence>
<dbReference type="AlphaFoldDB" id="E0Q7N5"/>
<dbReference type="EMBL" id="AEEQ01000009">
    <property type="protein sequence ID" value="EFM41750.1"/>
    <property type="molecule type" value="Genomic_DNA"/>
</dbReference>
<protein>
    <submittedName>
        <fullName evidence="1">Uncharacterized protein</fullName>
    </submittedName>
</protein>